<dbReference type="SUPFAM" id="SSF57850">
    <property type="entry name" value="RING/U-box"/>
    <property type="match status" value="1"/>
</dbReference>
<proteinExistence type="predicted"/>
<dbReference type="Gene3D" id="3.30.160.60">
    <property type="entry name" value="Classic Zinc Finger"/>
    <property type="match status" value="1"/>
</dbReference>
<dbReference type="InterPro" id="IPR000315">
    <property type="entry name" value="Znf_B-box"/>
</dbReference>
<dbReference type="Gene3D" id="3.30.40.10">
    <property type="entry name" value="Zinc/RING finger domain, C3HC4 (zinc finger)"/>
    <property type="match status" value="1"/>
</dbReference>
<keyword evidence="2" id="KW-0863">Zinc-finger</keyword>
<accession>A0ABQ9YHF4</accession>
<dbReference type="InterPro" id="IPR013083">
    <property type="entry name" value="Znf_RING/FYVE/PHD"/>
</dbReference>
<dbReference type="Pfam" id="PF00643">
    <property type="entry name" value="zf-B_box"/>
    <property type="match status" value="1"/>
</dbReference>
<feature type="compositionally biased region" description="Basic and acidic residues" evidence="4">
    <location>
        <begin position="571"/>
        <end position="588"/>
    </location>
</feature>
<evidence type="ECO:0000256" key="3">
    <source>
        <dbReference type="SAM" id="Coils"/>
    </source>
</evidence>
<dbReference type="EMBL" id="JARBJD010000007">
    <property type="protein sequence ID" value="KAK2963193.1"/>
    <property type="molecule type" value="Genomic_DNA"/>
</dbReference>
<keyword evidence="3" id="KW-0175">Coiled coil</keyword>
<feature type="compositionally biased region" description="Polar residues" evidence="4">
    <location>
        <begin position="633"/>
        <end position="666"/>
    </location>
</feature>
<protein>
    <recommendedName>
        <fullName evidence="5">B box-type domain-containing protein</fullName>
    </recommendedName>
</protein>
<dbReference type="PANTHER" id="PTHR36754:SF2">
    <property type="entry name" value="E3 UBIQUITIN-PROTEIN LIGASE TRIM37"/>
    <property type="match status" value="1"/>
</dbReference>
<organism evidence="6 7">
    <name type="scientific">Blattamonas nauphoetae</name>
    <dbReference type="NCBI Taxonomy" id="2049346"/>
    <lineage>
        <taxon>Eukaryota</taxon>
        <taxon>Metamonada</taxon>
        <taxon>Preaxostyla</taxon>
        <taxon>Oxymonadida</taxon>
        <taxon>Blattamonas</taxon>
    </lineage>
</organism>
<comment type="caution">
    <text evidence="6">The sequence shown here is derived from an EMBL/GenBank/DDBJ whole genome shotgun (WGS) entry which is preliminary data.</text>
</comment>
<sequence length="734" mass="83261">MLQYESDSDSDTNPAKQPVLTKCCTKLACLNCIRKWIVDNHFCPHCRKRITQAELVDVRRFVDGIAEEIAPIMETKLKINANCPSHPQQPLNYFCDTCNKPICSDCAILSTEHKGHSIIGVSAMRAKCEEALKASMESVRVRKSDIDAVASLVAEEKKNVSELKSVAVTHMEKRMKEMTELLDNDVETMMHILDDRQNKANQAKQMLEDQINEIDRVLKVASDQTIVAGKDAIISKADNVIARSFSFDDEEERIVLTESYYPTQMQKLPTNAFSLPDHSRFGLRYFNPSQLSAFPLSLSRHLLQPGPSPLHVLVKSLFGDEEAEMKKAEEDGLAVHPHLTTPPFPFPPNRLNSPLTPPYTHFHFSFPHFFTVCSLTGPLFSPTFHLSPFPFRFRCQIFGKPDERNIEQRMGQERERMLGVYLELLEHYPDNLFEPPPEDADPARVYASSLFRKCIHKAEDEVAALFPFDWKVEVLAQPRSVISNEPILEPSRTLPSRPQSFSRGYVSNFQTGTPLGYRNYMSRSDMQKGGYEWSDGSVHFRLSIRRPTYRDEAEEYERMFHGLMMVVREMEKQERQSETSAVEEQKEENVEDAGPDSGEEEEEERRNEEEGEEEEQALAGDEELRLDEEPVQETAQPSDTDQVQSALEELTLSTAESQQSAETGIYSSSEDEKEEEIDDATDLQDEVKNPVSENTPSPTPPTQNTSPLPTYQIINPFSKAPIDPLATPFVGTAP</sequence>
<evidence type="ECO:0000256" key="1">
    <source>
        <dbReference type="ARBA" id="ARBA00022723"/>
    </source>
</evidence>
<keyword evidence="7" id="KW-1185">Reference proteome</keyword>
<name>A0ABQ9YHF4_9EUKA</name>
<keyword evidence="2" id="KW-0862">Zinc</keyword>
<feature type="compositionally biased region" description="Acidic residues" evidence="4">
    <location>
        <begin position="669"/>
        <end position="684"/>
    </location>
</feature>
<evidence type="ECO:0000313" key="6">
    <source>
        <dbReference type="EMBL" id="KAK2963193.1"/>
    </source>
</evidence>
<keyword evidence="1" id="KW-0479">Metal-binding</keyword>
<feature type="domain" description="B box-type" evidence="5">
    <location>
        <begin position="78"/>
        <end position="121"/>
    </location>
</feature>
<feature type="coiled-coil region" evidence="3">
    <location>
        <begin position="193"/>
        <end position="224"/>
    </location>
</feature>
<feature type="region of interest" description="Disordered" evidence="4">
    <location>
        <begin position="571"/>
        <end position="734"/>
    </location>
</feature>
<evidence type="ECO:0000259" key="5">
    <source>
        <dbReference type="PROSITE" id="PS50119"/>
    </source>
</evidence>
<dbReference type="PROSITE" id="PS50119">
    <property type="entry name" value="ZF_BBOX"/>
    <property type="match status" value="1"/>
</dbReference>
<gene>
    <name evidence="6" type="ORF">BLNAU_1726</name>
</gene>
<feature type="compositionally biased region" description="Acidic residues" evidence="4">
    <location>
        <begin position="589"/>
        <end position="631"/>
    </location>
</feature>
<dbReference type="Proteomes" id="UP001281761">
    <property type="component" value="Unassembled WGS sequence"/>
</dbReference>
<dbReference type="InterPro" id="IPR053003">
    <property type="entry name" value="TRIM_RBCC_E3_ubiq-ligases"/>
</dbReference>
<dbReference type="PANTHER" id="PTHR36754">
    <property type="entry name" value="E3 UBIQUITIN-PROTEIN LIGASE TRIM37"/>
    <property type="match status" value="1"/>
</dbReference>
<reference evidence="6 7" key="1">
    <citation type="journal article" date="2022" name="bioRxiv">
        <title>Genomics of Preaxostyla Flagellates Illuminates Evolutionary Transitions and the Path Towards Mitochondrial Loss.</title>
        <authorList>
            <person name="Novak L.V.F."/>
            <person name="Treitli S.C."/>
            <person name="Pyrih J."/>
            <person name="Halakuc P."/>
            <person name="Pipaliya S.V."/>
            <person name="Vacek V."/>
            <person name="Brzon O."/>
            <person name="Soukal P."/>
            <person name="Eme L."/>
            <person name="Dacks J.B."/>
            <person name="Karnkowska A."/>
            <person name="Elias M."/>
            <person name="Hampl V."/>
        </authorList>
    </citation>
    <scope>NUCLEOTIDE SEQUENCE [LARGE SCALE GENOMIC DNA]</scope>
    <source>
        <strain evidence="6">NAU3</strain>
        <tissue evidence="6">Gut</tissue>
    </source>
</reference>
<dbReference type="SUPFAM" id="SSF57845">
    <property type="entry name" value="B-box zinc-binding domain"/>
    <property type="match status" value="1"/>
</dbReference>
<dbReference type="CDD" id="cd19756">
    <property type="entry name" value="Bbox2"/>
    <property type="match status" value="1"/>
</dbReference>
<evidence type="ECO:0000256" key="4">
    <source>
        <dbReference type="SAM" id="MobiDB-lite"/>
    </source>
</evidence>
<evidence type="ECO:0000256" key="2">
    <source>
        <dbReference type="PROSITE-ProRule" id="PRU00024"/>
    </source>
</evidence>
<evidence type="ECO:0000313" key="7">
    <source>
        <dbReference type="Proteomes" id="UP001281761"/>
    </source>
</evidence>
<dbReference type="SMART" id="SM00336">
    <property type="entry name" value="BBOX"/>
    <property type="match status" value="1"/>
</dbReference>
<feature type="compositionally biased region" description="Low complexity" evidence="4">
    <location>
        <begin position="689"/>
        <end position="710"/>
    </location>
</feature>